<feature type="transmembrane region" description="Helical" evidence="7">
    <location>
        <begin position="106"/>
        <end position="124"/>
    </location>
</feature>
<feature type="transmembrane region" description="Helical" evidence="7">
    <location>
        <begin position="406"/>
        <end position="423"/>
    </location>
</feature>
<dbReference type="GO" id="GO:0022857">
    <property type="term" value="F:transmembrane transporter activity"/>
    <property type="evidence" value="ECO:0007669"/>
    <property type="project" value="InterPro"/>
</dbReference>
<dbReference type="EMBL" id="LT670817">
    <property type="protein sequence ID" value="SHI09887.1"/>
    <property type="molecule type" value="Genomic_DNA"/>
</dbReference>
<accession>A0A1M5YCZ0</accession>
<evidence type="ECO:0000256" key="3">
    <source>
        <dbReference type="ARBA" id="ARBA00022475"/>
    </source>
</evidence>
<dbReference type="InterPro" id="IPR006726">
    <property type="entry name" value="PHBA_efflux_AaeB/fusaric-R"/>
</dbReference>
<keyword evidence="4 7" id="KW-0812">Transmembrane</keyword>
<evidence type="ECO:0000256" key="1">
    <source>
        <dbReference type="ARBA" id="ARBA00004651"/>
    </source>
</evidence>
<keyword evidence="5 7" id="KW-1133">Transmembrane helix</keyword>
<dbReference type="GO" id="GO:0005886">
    <property type="term" value="C:plasma membrane"/>
    <property type="evidence" value="ECO:0007669"/>
    <property type="project" value="UniProtKB-SubCell"/>
</dbReference>
<sequence>MADTFDPTEPIAEASAVGRWTSAIAKATPSLLFALRLWTAVCLALFVAFWLELDNPFWAGTSAAIVCQPQLGASLRKGWFRMIGTAVGATMIVVLTACFPQDRIAFLVLLALWCGICAFAATVFRNFASYSAALAGYTAAIIAADNLGATGGASSDVFLLAVTRASEICIGIACAGIVLAGTDLGGAQRRLAESLANLAAEIMGRFGRMLALAEAQLPDTQAERREFVRSVIALDPVIDQALGESSHLRYNSPKLQTAMYGLFGALDGWRGVATHLSRLPEAARRQGADIILRSLPSELRSVPEAGSPVLRIADYRACEEAVRTLIVLPADTPSLRLLADETAKLLAGILHVLDGLALLVDAPDHPSLGARSFRLSEPDWLPALINAARAFLAIGAVELFWVATAWPNGASTIVFVAVVALLLSPKGDLAYGGSLAFALGTTGAVVCAAAVKFAMLPALQTFPAFCAALGLFFLPAGFAVAVSRQPIVTAVLTAMAFNFIPLLAPTNEMSYDTMQYYNSALAIVVGCGVAPLAFWLLPPLSPALRVRRLLALSSRDLRRLAIAPELPTPEHWESRIYSRLSALPDQATPLQRAQLLAALSVGTEIIGLRQMATHVGTTAELDAALNDIALGHSTKAIAKLRQFDDRLASTRGTGTEATRALRGRGRVLIISEALAEHGHYFDTGAPA</sequence>
<feature type="transmembrane region" description="Helical" evidence="7">
    <location>
        <begin position="462"/>
        <end position="480"/>
    </location>
</feature>
<dbReference type="OrthoDB" id="8005649at2"/>
<feature type="transmembrane region" description="Helical" evidence="7">
    <location>
        <begin position="79"/>
        <end position="99"/>
    </location>
</feature>
<evidence type="ECO:0000256" key="6">
    <source>
        <dbReference type="ARBA" id="ARBA00023136"/>
    </source>
</evidence>
<evidence type="ECO:0000313" key="9">
    <source>
        <dbReference type="Proteomes" id="UP000189796"/>
    </source>
</evidence>
<feature type="transmembrane region" description="Helical" evidence="7">
    <location>
        <begin position="516"/>
        <end position="537"/>
    </location>
</feature>
<keyword evidence="6 7" id="KW-0472">Membrane</keyword>
<dbReference type="AlphaFoldDB" id="A0A1M5YCZ0"/>
<dbReference type="RefSeq" id="WP_079606230.1">
    <property type="nucleotide sequence ID" value="NZ_LT670817.1"/>
</dbReference>
<evidence type="ECO:0000256" key="2">
    <source>
        <dbReference type="ARBA" id="ARBA00022448"/>
    </source>
</evidence>
<evidence type="ECO:0000313" key="8">
    <source>
        <dbReference type="EMBL" id="SHI09887.1"/>
    </source>
</evidence>
<evidence type="ECO:0000256" key="5">
    <source>
        <dbReference type="ARBA" id="ARBA00022989"/>
    </source>
</evidence>
<keyword evidence="3" id="KW-1003">Cell membrane</keyword>
<dbReference type="Pfam" id="PF04632">
    <property type="entry name" value="FUSC"/>
    <property type="match status" value="1"/>
</dbReference>
<feature type="transmembrane region" description="Helical" evidence="7">
    <location>
        <begin position="435"/>
        <end position="456"/>
    </location>
</feature>
<comment type="subcellular location">
    <subcellularLocation>
        <location evidence="1">Cell membrane</location>
        <topology evidence="1">Multi-pass membrane protein</topology>
    </subcellularLocation>
</comment>
<feature type="transmembrane region" description="Helical" evidence="7">
    <location>
        <begin position="487"/>
        <end position="504"/>
    </location>
</feature>
<dbReference type="PANTHER" id="PTHR30509">
    <property type="entry name" value="P-HYDROXYBENZOIC ACID EFFLUX PUMP SUBUNIT-RELATED"/>
    <property type="match status" value="1"/>
</dbReference>
<evidence type="ECO:0000256" key="7">
    <source>
        <dbReference type="SAM" id="Phobius"/>
    </source>
</evidence>
<feature type="transmembrane region" description="Helical" evidence="7">
    <location>
        <begin position="31"/>
        <end position="51"/>
    </location>
</feature>
<dbReference type="PANTHER" id="PTHR30509:SF9">
    <property type="entry name" value="MULTIDRUG RESISTANCE PROTEIN MDTO"/>
    <property type="match status" value="1"/>
</dbReference>
<dbReference type="Proteomes" id="UP000189796">
    <property type="component" value="Chromosome I"/>
</dbReference>
<organism evidence="8 9">
    <name type="scientific">Bradyrhizobium erythrophlei</name>
    <dbReference type="NCBI Taxonomy" id="1437360"/>
    <lineage>
        <taxon>Bacteria</taxon>
        <taxon>Pseudomonadati</taxon>
        <taxon>Pseudomonadota</taxon>
        <taxon>Alphaproteobacteria</taxon>
        <taxon>Hyphomicrobiales</taxon>
        <taxon>Nitrobacteraceae</taxon>
        <taxon>Bradyrhizobium</taxon>
    </lineage>
</organism>
<reference evidence="8 9" key="1">
    <citation type="submission" date="2016-11" db="EMBL/GenBank/DDBJ databases">
        <authorList>
            <person name="Jaros S."/>
            <person name="Januszkiewicz K."/>
            <person name="Wedrychowicz H."/>
        </authorList>
    </citation>
    <scope>NUCLEOTIDE SEQUENCE [LARGE SCALE GENOMIC DNA]</scope>
    <source>
        <strain evidence="8 9">GAS138</strain>
    </source>
</reference>
<keyword evidence="2" id="KW-0813">Transport</keyword>
<proteinExistence type="predicted"/>
<gene>
    <name evidence="8" type="ORF">SAMN05443248_8169</name>
</gene>
<evidence type="ECO:0000256" key="4">
    <source>
        <dbReference type="ARBA" id="ARBA00022692"/>
    </source>
</evidence>
<protein>
    <submittedName>
        <fullName evidence="8">Uncharacterized membrane protein YccC</fullName>
    </submittedName>
</protein>
<name>A0A1M5YCZ0_9BRAD</name>